<organism evidence="1">
    <name type="scientific">viral metagenome</name>
    <dbReference type="NCBI Taxonomy" id="1070528"/>
    <lineage>
        <taxon>unclassified sequences</taxon>
        <taxon>metagenomes</taxon>
        <taxon>organismal metagenomes</taxon>
    </lineage>
</organism>
<name>A0A6C0BDK3_9ZZZZ</name>
<dbReference type="EMBL" id="MN739130">
    <property type="protein sequence ID" value="QHS90196.1"/>
    <property type="molecule type" value="Genomic_DNA"/>
</dbReference>
<evidence type="ECO:0000313" key="1">
    <source>
        <dbReference type="EMBL" id="QHS90196.1"/>
    </source>
</evidence>
<protein>
    <submittedName>
        <fullName evidence="1">Uncharacterized protein</fullName>
    </submittedName>
</protein>
<accession>A0A6C0BDK3</accession>
<proteinExistence type="predicted"/>
<reference evidence="1" key="1">
    <citation type="journal article" date="2020" name="Nature">
        <title>Giant virus diversity and host interactions through global metagenomics.</title>
        <authorList>
            <person name="Schulz F."/>
            <person name="Roux S."/>
            <person name="Paez-Espino D."/>
            <person name="Jungbluth S."/>
            <person name="Walsh D.A."/>
            <person name="Denef V.J."/>
            <person name="McMahon K.D."/>
            <person name="Konstantinidis K.T."/>
            <person name="Eloe-Fadrosh E.A."/>
            <person name="Kyrpides N.C."/>
            <person name="Woyke T."/>
        </authorList>
    </citation>
    <scope>NUCLEOTIDE SEQUENCE</scope>
    <source>
        <strain evidence="1">GVMAG-M-3300010160-60</strain>
    </source>
</reference>
<dbReference type="AlphaFoldDB" id="A0A6C0BDK3"/>
<sequence length="144" mass="17220">MNELFYVSKLQKYKNYKCISDTVILNNTKKLVLSFYDEKNVLLIRTHALYIGSYSLEMNYWIWGNESNIIDKYLKKQIEEYRNNLQKNDDKNVKTFSINNSVIIPFNELNDMLKTIDIQNIFIHTLSKKLDVYVIEKKLYSSIQ</sequence>